<accession>A0A976A037</accession>
<comment type="caution">
    <text evidence="1">The sequence shown here is derived from an EMBL/GenBank/DDBJ whole genome shotgun (WGS) entry which is preliminary data.</text>
</comment>
<evidence type="ECO:0000313" key="1">
    <source>
        <dbReference type="EMBL" id="SOY47988.1"/>
    </source>
</evidence>
<organism evidence="1 2">
    <name type="scientific">Cupriavidus taiwanensis</name>
    <dbReference type="NCBI Taxonomy" id="164546"/>
    <lineage>
        <taxon>Bacteria</taxon>
        <taxon>Pseudomonadati</taxon>
        <taxon>Pseudomonadota</taxon>
        <taxon>Betaproteobacteria</taxon>
        <taxon>Burkholderiales</taxon>
        <taxon>Burkholderiaceae</taxon>
        <taxon>Cupriavidus</taxon>
    </lineage>
</organism>
<name>A0A976A037_9BURK</name>
<proteinExistence type="predicted"/>
<dbReference type="AlphaFoldDB" id="A0A976A037"/>
<reference evidence="1 2" key="1">
    <citation type="submission" date="2018-01" db="EMBL/GenBank/DDBJ databases">
        <authorList>
            <person name="Clerissi C."/>
        </authorList>
    </citation>
    <scope>NUCLEOTIDE SEQUENCE [LARGE SCALE GENOMIC DNA]</scope>
    <source>
        <strain evidence="1">Cupriavidus sp. LMG 19464</strain>
    </source>
</reference>
<dbReference type="Proteomes" id="UP000256780">
    <property type="component" value="Chromosome CBM2587_a"/>
</dbReference>
<dbReference type="EMBL" id="OFSQ01000009">
    <property type="protein sequence ID" value="SOY47988.1"/>
    <property type="molecule type" value="Genomic_DNA"/>
</dbReference>
<evidence type="ECO:0000313" key="2">
    <source>
        <dbReference type="Proteomes" id="UP000256780"/>
    </source>
</evidence>
<protein>
    <submittedName>
        <fullName evidence="1">Uncharacterized protein</fullName>
    </submittedName>
</protein>
<sequence length="41" mass="4600">MNILDFGSRQENNIASVKVGFLGRMIKNRLIASHRSPGKMI</sequence>
<gene>
    <name evidence="1" type="ORF">CBM2587_A170054</name>
</gene>